<dbReference type="Gene3D" id="3.50.30.10">
    <property type="entry name" value="Phosphohistidine domain"/>
    <property type="match status" value="1"/>
</dbReference>
<evidence type="ECO:0000256" key="2">
    <source>
        <dbReference type="ARBA" id="ARBA00022741"/>
    </source>
</evidence>
<dbReference type="InterPro" id="IPR018274">
    <property type="entry name" value="PEP_util_AS"/>
</dbReference>
<evidence type="ECO:0000313" key="5">
    <source>
        <dbReference type="EMBL" id="QCL82920.1"/>
    </source>
</evidence>
<geneLocation type="plasmid" evidence="6">
    <name>patcfbp5877c</name>
</geneLocation>
<dbReference type="Proteomes" id="UP000298579">
    <property type="component" value="Plasmid pAtCFBP5877c"/>
</dbReference>
<dbReference type="InterPro" id="IPR036637">
    <property type="entry name" value="Phosphohistidine_dom_sf"/>
</dbReference>
<keyword evidence="5" id="KW-0614">Plasmid</keyword>
<evidence type="ECO:0000256" key="1">
    <source>
        <dbReference type="ARBA" id="ARBA00007837"/>
    </source>
</evidence>
<evidence type="ECO:0000259" key="4">
    <source>
        <dbReference type="Pfam" id="PF00391"/>
    </source>
</evidence>
<evidence type="ECO:0000313" key="6">
    <source>
        <dbReference type="Proteomes" id="UP000298579"/>
    </source>
</evidence>
<dbReference type="PROSITE" id="PS00370">
    <property type="entry name" value="PEP_ENZYMES_PHOS_SITE"/>
    <property type="match status" value="1"/>
</dbReference>
<dbReference type="GO" id="GO:0008986">
    <property type="term" value="F:pyruvate, water dikinase activity"/>
    <property type="evidence" value="ECO:0007669"/>
    <property type="project" value="InterPro"/>
</dbReference>
<protein>
    <submittedName>
        <fullName evidence="5">Phosphoenolpyruvate binding protein</fullName>
    </submittedName>
</protein>
<dbReference type="InterPro" id="IPR006319">
    <property type="entry name" value="PEP_synth"/>
</dbReference>
<organism evidence="5 6">
    <name type="scientific">Agrobacterium tumefaciens</name>
    <dbReference type="NCBI Taxonomy" id="358"/>
    <lineage>
        <taxon>Bacteria</taxon>
        <taxon>Pseudomonadati</taxon>
        <taxon>Pseudomonadota</taxon>
        <taxon>Alphaproteobacteria</taxon>
        <taxon>Hyphomicrobiales</taxon>
        <taxon>Rhizobiaceae</taxon>
        <taxon>Rhizobium/Agrobacterium group</taxon>
        <taxon>Agrobacterium</taxon>
        <taxon>Agrobacterium tumefaciens complex</taxon>
    </lineage>
</organism>
<dbReference type="EMBL" id="CP039901">
    <property type="protein sequence ID" value="QCL82920.1"/>
    <property type="molecule type" value="Genomic_DNA"/>
</dbReference>
<dbReference type="SUPFAM" id="SSF52009">
    <property type="entry name" value="Phosphohistidine domain"/>
    <property type="match status" value="1"/>
</dbReference>
<dbReference type="GO" id="GO:0005524">
    <property type="term" value="F:ATP binding"/>
    <property type="evidence" value="ECO:0007669"/>
    <property type="project" value="UniProtKB-KW"/>
</dbReference>
<dbReference type="AlphaFoldDB" id="A0AAE6BJ41"/>
<sequence length="292" mass="32155">MEDLLYSNSGQLFGLRQDVRPLLETFDLSILRKTLGRLTPIKDHALATRGDLNELLHRIGLLRLAIRGVFAGFVTSCVPILKQRLAEYFEGIKDASTLWSTLRIGELTEIENLQPIQTYVDRYRSPLAMAWTDEHSTLLGSHGEAILRKLMARSSEPELDSHGKIENGSNITTTQGITVSGSGTVYGTVLVIPSEEMRIEDAGDLLRRMPSDAVLVTTMTYPSVMPYLGQIRAIVTERGGRTCHAAVIAREFGIPCVVGALSATHVLKTGDSVRIDLNSGRIFVDDLAKKNH</sequence>
<reference evidence="5 6" key="1">
    <citation type="submission" date="2019-04" db="EMBL/GenBank/DDBJ databases">
        <title>Complete genome sequence of Agrobacterium tumefaciens CFBP5877.</title>
        <authorList>
            <person name="Huang Y.-Y."/>
            <person name="Chiang H.-Y."/>
            <person name="Chou L."/>
            <person name="Lai E.-M."/>
            <person name="Kuo C.-H."/>
        </authorList>
    </citation>
    <scope>NUCLEOTIDE SEQUENCE [LARGE SCALE GENOMIC DNA]</scope>
    <source>
        <strain evidence="5 6">CFBP5877</strain>
        <plasmid evidence="6">patcfbp5877c</plasmid>
    </source>
</reference>
<feature type="domain" description="PEP-utilising enzyme mobile" evidence="4">
    <location>
        <begin position="210"/>
        <end position="280"/>
    </location>
</feature>
<name>A0AAE6BJ41_AGRTU</name>
<proteinExistence type="inferred from homology"/>
<keyword evidence="2" id="KW-0547">Nucleotide-binding</keyword>
<dbReference type="PANTHER" id="PTHR43030:SF1">
    <property type="entry name" value="PHOSPHOENOLPYRUVATE SYNTHASE"/>
    <property type="match status" value="1"/>
</dbReference>
<gene>
    <name evidence="5" type="ORF">CFBP5877_27695</name>
</gene>
<dbReference type="InterPro" id="IPR008279">
    <property type="entry name" value="PEP-util_enz_mobile_dom"/>
</dbReference>
<comment type="similarity">
    <text evidence="1">Belongs to the PEP-utilizing enzyme family.</text>
</comment>
<dbReference type="PANTHER" id="PTHR43030">
    <property type="entry name" value="PHOSPHOENOLPYRUVATE SYNTHASE"/>
    <property type="match status" value="1"/>
</dbReference>
<dbReference type="Pfam" id="PF00391">
    <property type="entry name" value="PEP-utilizers"/>
    <property type="match status" value="1"/>
</dbReference>
<accession>A0AAE6BJ41</accession>
<evidence type="ECO:0000256" key="3">
    <source>
        <dbReference type="ARBA" id="ARBA00022840"/>
    </source>
</evidence>
<keyword evidence="3" id="KW-0067">ATP-binding</keyword>